<dbReference type="EMBL" id="CP036316">
    <property type="protein sequence ID" value="QDT66176.1"/>
    <property type="molecule type" value="Genomic_DNA"/>
</dbReference>
<dbReference type="SUPFAM" id="SSF51197">
    <property type="entry name" value="Clavaminate synthase-like"/>
    <property type="match status" value="1"/>
</dbReference>
<organism evidence="2 3">
    <name type="scientific">Calycomorphotria hydatis</name>
    <dbReference type="NCBI Taxonomy" id="2528027"/>
    <lineage>
        <taxon>Bacteria</taxon>
        <taxon>Pseudomonadati</taxon>
        <taxon>Planctomycetota</taxon>
        <taxon>Planctomycetia</taxon>
        <taxon>Planctomycetales</taxon>
        <taxon>Planctomycetaceae</taxon>
        <taxon>Calycomorphotria</taxon>
    </lineage>
</organism>
<protein>
    <submittedName>
        <fullName evidence="2">Phytanoyl-CoA dioxygenase (PhyH)</fullName>
    </submittedName>
</protein>
<dbReference type="RefSeq" id="WP_145265061.1">
    <property type="nucleotide sequence ID" value="NZ_CP036316.1"/>
</dbReference>
<dbReference type="OrthoDB" id="9814777at2"/>
<gene>
    <name evidence="2" type="ORF">V22_34410</name>
</gene>
<dbReference type="GO" id="GO:0005506">
    <property type="term" value="F:iron ion binding"/>
    <property type="evidence" value="ECO:0007669"/>
    <property type="project" value="UniProtKB-ARBA"/>
</dbReference>
<dbReference type="AlphaFoldDB" id="A0A517TCT1"/>
<dbReference type="Gene3D" id="2.60.120.620">
    <property type="entry name" value="q2cbj1_9rhob like domain"/>
    <property type="match status" value="1"/>
</dbReference>
<keyword evidence="3" id="KW-1185">Reference proteome</keyword>
<dbReference type="KEGG" id="chya:V22_34410"/>
<dbReference type="InterPro" id="IPR008775">
    <property type="entry name" value="Phytyl_CoA_dOase-like"/>
</dbReference>
<dbReference type="PANTHER" id="PTHR20883">
    <property type="entry name" value="PHYTANOYL-COA DIOXYGENASE DOMAIN CONTAINING 1"/>
    <property type="match status" value="1"/>
</dbReference>
<proteinExistence type="predicted"/>
<sequence length="275" mass="31126">MKTFQAVPDSDELEAMERDLRFHPTVNSSPEVLTAEQIEQFNREGYLKPFRVYSEEEITELRDYFDGLLERYIADGKDSYSISSAHLRHGRVYDILTNPKIVALVSDLLGENIIGWGSHFFCKMPGDGKSVAWHQDASYWPLSPSKAVTVWLAIDDADVENTCMRFIAGSHHFGHMTYRPSTNDDHNVLNQTIENAEQYGTPVDDELKAGELSMHADLLLHGSEANLSDRRRCGLTLRYCSADVRAGMDWNEKGVFVKGNDSSGHWKNPPRPSED</sequence>
<accession>A0A517TCT1</accession>
<evidence type="ECO:0000313" key="2">
    <source>
        <dbReference type="EMBL" id="QDT66176.1"/>
    </source>
</evidence>
<evidence type="ECO:0000313" key="3">
    <source>
        <dbReference type="Proteomes" id="UP000319976"/>
    </source>
</evidence>
<dbReference type="GO" id="GO:0016706">
    <property type="term" value="F:2-oxoglutarate-dependent dioxygenase activity"/>
    <property type="evidence" value="ECO:0007669"/>
    <property type="project" value="UniProtKB-ARBA"/>
</dbReference>
<dbReference type="PANTHER" id="PTHR20883:SF48">
    <property type="entry name" value="ECTOINE DIOXYGENASE"/>
    <property type="match status" value="1"/>
</dbReference>
<dbReference type="Proteomes" id="UP000319976">
    <property type="component" value="Chromosome"/>
</dbReference>
<evidence type="ECO:0000256" key="1">
    <source>
        <dbReference type="ARBA" id="ARBA00001954"/>
    </source>
</evidence>
<keyword evidence="2" id="KW-0560">Oxidoreductase</keyword>
<comment type="cofactor">
    <cofactor evidence="1">
        <name>Fe(2+)</name>
        <dbReference type="ChEBI" id="CHEBI:29033"/>
    </cofactor>
</comment>
<dbReference type="Pfam" id="PF05721">
    <property type="entry name" value="PhyH"/>
    <property type="match status" value="1"/>
</dbReference>
<name>A0A517TCT1_9PLAN</name>
<reference evidence="2 3" key="1">
    <citation type="submission" date="2019-02" db="EMBL/GenBank/DDBJ databases">
        <title>Deep-cultivation of Planctomycetes and their phenomic and genomic characterization uncovers novel biology.</title>
        <authorList>
            <person name="Wiegand S."/>
            <person name="Jogler M."/>
            <person name="Boedeker C."/>
            <person name="Pinto D."/>
            <person name="Vollmers J."/>
            <person name="Rivas-Marin E."/>
            <person name="Kohn T."/>
            <person name="Peeters S.H."/>
            <person name="Heuer A."/>
            <person name="Rast P."/>
            <person name="Oberbeckmann S."/>
            <person name="Bunk B."/>
            <person name="Jeske O."/>
            <person name="Meyerdierks A."/>
            <person name="Storesund J.E."/>
            <person name="Kallscheuer N."/>
            <person name="Luecker S."/>
            <person name="Lage O.M."/>
            <person name="Pohl T."/>
            <person name="Merkel B.J."/>
            <person name="Hornburger P."/>
            <person name="Mueller R.-W."/>
            <person name="Bruemmer F."/>
            <person name="Labrenz M."/>
            <person name="Spormann A.M."/>
            <person name="Op den Camp H."/>
            <person name="Overmann J."/>
            <person name="Amann R."/>
            <person name="Jetten M.S.M."/>
            <person name="Mascher T."/>
            <person name="Medema M.H."/>
            <person name="Devos D.P."/>
            <person name="Kaster A.-K."/>
            <person name="Ovreas L."/>
            <person name="Rohde M."/>
            <person name="Galperin M.Y."/>
            <person name="Jogler C."/>
        </authorList>
    </citation>
    <scope>NUCLEOTIDE SEQUENCE [LARGE SCALE GENOMIC DNA]</scope>
    <source>
        <strain evidence="2 3">V22</strain>
    </source>
</reference>
<keyword evidence="2" id="KW-0223">Dioxygenase</keyword>